<dbReference type="Pfam" id="PF13921">
    <property type="entry name" value="Myb_DNA-bind_6"/>
    <property type="match status" value="1"/>
</dbReference>
<dbReference type="Pfam" id="PF11831">
    <property type="entry name" value="Myb_Cef"/>
    <property type="match status" value="1"/>
</dbReference>
<dbReference type="GO" id="GO:0005681">
    <property type="term" value="C:spliceosomal complex"/>
    <property type="evidence" value="ECO:0007669"/>
    <property type="project" value="UniProtKB-KW"/>
</dbReference>
<comment type="similarity">
    <text evidence="2">Belongs to the CEF1 family.</text>
</comment>
<dbReference type="InterPro" id="IPR001005">
    <property type="entry name" value="SANT/Myb"/>
</dbReference>
<evidence type="ECO:0000259" key="10">
    <source>
        <dbReference type="PROSITE" id="PS50090"/>
    </source>
</evidence>
<dbReference type="SUPFAM" id="SSF46689">
    <property type="entry name" value="Homeodomain-like"/>
    <property type="match status" value="1"/>
</dbReference>
<dbReference type="PROSITE" id="PS50090">
    <property type="entry name" value="MYB_LIKE"/>
    <property type="match status" value="1"/>
</dbReference>
<feature type="region of interest" description="Disordered" evidence="9">
    <location>
        <begin position="321"/>
        <end position="348"/>
    </location>
</feature>
<keyword evidence="13" id="KW-1185">Reference proteome</keyword>
<evidence type="ECO:0008006" key="14">
    <source>
        <dbReference type="Google" id="ProtNLM"/>
    </source>
</evidence>
<dbReference type="CDD" id="cd11659">
    <property type="entry name" value="SANT_CDC5_II"/>
    <property type="match status" value="1"/>
</dbReference>
<dbReference type="InParanoid" id="A0A7N2MRG6"/>
<dbReference type="SMART" id="SM00717">
    <property type="entry name" value="SANT"/>
    <property type="match status" value="1"/>
</dbReference>
<reference evidence="12 13" key="1">
    <citation type="journal article" date="2016" name="G3 (Bethesda)">
        <title>First Draft Assembly and Annotation of the Genome of a California Endemic Oak Quercus lobata Nee (Fagaceae).</title>
        <authorList>
            <person name="Sork V.L."/>
            <person name="Fitz-Gibbon S.T."/>
            <person name="Puiu D."/>
            <person name="Crepeau M."/>
            <person name="Gugger P.F."/>
            <person name="Sherman R."/>
            <person name="Stevens K."/>
            <person name="Langley C.H."/>
            <person name="Pellegrini M."/>
            <person name="Salzberg S.L."/>
        </authorList>
    </citation>
    <scope>NUCLEOTIDE SEQUENCE [LARGE SCALE GENOMIC DNA]</scope>
    <source>
        <strain evidence="12 13">cv. SW786</strain>
    </source>
</reference>
<evidence type="ECO:0000256" key="2">
    <source>
        <dbReference type="ARBA" id="ARBA00010506"/>
    </source>
</evidence>
<evidence type="ECO:0000256" key="6">
    <source>
        <dbReference type="ARBA" id="ARBA00023125"/>
    </source>
</evidence>
<evidence type="ECO:0000313" key="13">
    <source>
        <dbReference type="Proteomes" id="UP000594261"/>
    </source>
</evidence>
<accession>A0A7N2MRG6</accession>
<evidence type="ECO:0000256" key="7">
    <source>
        <dbReference type="ARBA" id="ARBA00023187"/>
    </source>
</evidence>
<dbReference type="Gramene" id="QL10p043044:mrna">
    <property type="protein sequence ID" value="QL10p043044:mrna"/>
    <property type="gene ID" value="QL10p043044"/>
</dbReference>
<evidence type="ECO:0000256" key="3">
    <source>
        <dbReference type="ARBA" id="ARBA00022664"/>
    </source>
</evidence>
<feature type="compositionally biased region" description="Basic and acidic residues" evidence="9">
    <location>
        <begin position="88"/>
        <end position="99"/>
    </location>
</feature>
<proteinExistence type="inferred from homology"/>
<dbReference type="PANTHER" id="PTHR45885:SF1">
    <property type="entry name" value="CELL DIVISION CYCLE 5-LIKE PROTEIN"/>
    <property type="match status" value="1"/>
</dbReference>
<dbReference type="GO" id="GO:0000398">
    <property type="term" value="P:mRNA splicing, via spliceosome"/>
    <property type="evidence" value="ECO:0007669"/>
    <property type="project" value="InterPro"/>
</dbReference>
<keyword evidence="3" id="KW-0507">mRNA processing</keyword>
<sequence>MYFFIVHCSGSLLTEWTREEDEKLLNLAKLMPTQWRTIAPIVGCTPSQCLEQYEKLHDAACAKDENYEPGDDPWKLRPGEIDPNPESKPARPDPFDMDKDEKEMLSDARARLANTKDYNAEIPFEKKPPPGFFDVTNEDRTVEPPKFPATIEELEGKRRMDVEAQLRKQNIAKNKISQRQDAPSAILQTNKMNDPETVRKRTKLMLPAPHISDHELEEIAKIGYACDLGGLRNLLKGVGDAIMMEAENLARLWESQTPLLEGENPKLHYSDFSGVTPKKREILTPNPMLTLSATLGGLSTLPRPKNDYQIVMHLVPEDNEELEEKIEEDMSDRMVRENTRRGTTTGFD</sequence>
<dbReference type="AlphaFoldDB" id="A0A7N2MRG6"/>
<feature type="compositionally biased region" description="Polar residues" evidence="9">
    <location>
        <begin position="174"/>
        <end position="192"/>
    </location>
</feature>
<reference evidence="12" key="2">
    <citation type="submission" date="2021-01" db="UniProtKB">
        <authorList>
            <consortium name="EnsemblPlants"/>
        </authorList>
    </citation>
    <scope>IDENTIFICATION</scope>
</reference>
<dbReference type="PANTHER" id="PTHR45885">
    <property type="entry name" value="CELL DIVISION CYCLE 5-LIKE PROTEIN"/>
    <property type="match status" value="1"/>
</dbReference>
<organism evidence="12 13">
    <name type="scientific">Quercus lobata</name>
    <name type="common">Valley oak</name>
    <dbReference type="NCBI Taxonomy" id="97700"/>
    <lineage>
        <taxon>Eukaryota</taxon>
        <taxon>Viridiplantae</taxon>
        <taxon>Streptophyta</taxon>
        <taxon>Embryophyta</taxon>
        <taxon>Tracheophyta</taxon>
        <taxon>Spermatophyta</taxon>
        <taxon>Magnoliopsida</taxon>
        <taxon>eudicotyledons</taxon>
        <taxon>Gunneridae</taxon>
        <taxon>Pentapetalae</taxon>
        <taxon>rosids</taxon>
        <taxon>fabids</taxon>
        <taxon>Fagales</taxon>
        <taxon>Fagaceae</taxon>
        <taxon>Quercus</taxon>
    </lineage>
</organism>
<keyword evidence="5" id="KW-0677">Repeat</keyword>
<dbReference type="GO" id="GO:0003677">
    <property type="term" value="F:DNA binding"/>
    <property type="evidence" value="ECO:0007669"/>
    <property type="project" value="UniProtKB-KW"/>
</dbReference>
<keyword evidence="6" id="KW-0238">DNA-binding</keyword>
<dbReference type="Gene3D" id="1.10.10.60">
    <property type="entry name" value="Homeodomain-like"/>
    <property type="match status" value="1"/>
</dbReference>
<protein>
    <recommendedName>
        <fullName evidence="14">Cell division cycle 5-like protein</fullName>
    </recommendedName>
</protein>
<feature type="domain" description="Myb-like" evidence="10">
    <location>
        <begin position="16"/>
        <end position="57"/>
    </location>
</feature>
<evidence type="ECO:0000256" key="9">
    <source>
        <dbReference type="SAM" id="MobiDB-lite"/>
    </source>
</evidence>
<dbReference type="InterPro" id="IPR017930">
    <property type="entry name" value="Myb_dom"/>
</dbReference>
<evidence type="ECO:0000256" key="1">
    <source>
        <dbReference type="ARBA" id="ARBA00004123"/>
    </source>
</evidence>
<dbReference type="PROSITE" id="PS51294">
    <property type="entry name" value="HTH_MYB"/>
    <property type="match status" value="1"/>
</dbReference>
<evidence type="ECO:0000256" key="4">
    <source>
        <dbReference type="ARBA" id="ARBA00022728"/>
    </source>
</evidence>
<feature type="region of interest" description="Disordered" evidence="9">
    <location>
        <begin position="64"/>
        <end position="99"/>
    </location>
</feature>
<evidence type="ECO:0000256" key="5">
    <source>
        <dbReference type="ARBA" id="ARBA00022737"/>
    </source>
</evidence>
<feature type="region of interest" description="Disordered" evidence="9">
    <location>
        <begin position="174"/>
        <end position="195"/>
    </location>
</feature>
<evidence type="ECO:0000256" key="8">
    <source>
        <dbReference type="ARBA" id="ARBA00023242"/>
    </source>
</evidence>
<keyword evidence="8" id="KW-0539">Nucleus</keyword>
<evidence type="ECO:0000259" key="11">
    <source>
        <dbReference type="PROSITE" id="PS51294"/>
    </source>
</evidence>
<dbReference type="Proteomes" id="UP000594261">
    <property type="component" value="Chromosome 10"/>
</dbReference>
<evidence type="ECO:0000313" key="12">
    <source>
        <dbReference type="EnsemblPlants" id="QL10p043044:mrna"/>
    </source>
</evidence>
<feature type="compositionally biased region" description="Basic and acidic residues" evidence="9">
    <location>
        <begin position="331"/>
        <end position="340"/>
    </location>
</feature>
<keyword evidence="7" id="KW-0508">mRNA splicing</keyword>
<feature type="region of interest" description="Disordered" evidence="9">
    <location>
        <begin position="121"/>
        <end position="143"/>
    </location>
</feature>
<dbReference type="EnsemblPlants" id="QL10p043044:mrna">
    <property type="protein sequence ID" value="QL10p043044:mrna"/>
    <property type="gene ID" value="QL10p043044"/>
</dbReference>
<dbReference type="InterPro" id="IPR047242">
    <property type="entry name" value="CDC5L/Cef1"/>
</dbReference>
<name>A0A7N2MRG6_QUELO</name>
<feature type="compositionally biased region" description="Acidic residues" evidence="9">
    <location>
        <begin position="321"/>
        <end position="330"/>
    </location>
</feature>
<feature type="compositionally biased region" description="Basic and acidic residues" evidence="9">
    <location>
        <begin position="64"/>
        <end position="80"/>
    </location>
</feature>
<dbReference type="GO" id="GO:0000974">
    <property type="term" value="C:Prp19 complex"/>
    <property type="evidence" value="ECO:0007669"/>
    <property type="project" value="InterPro"/>
</dbReference>
<dbReference type="OMA" id="RMANTRG"/>
<dbReference type="EMBL" id="LRBV02000010">
    <property type="status" value="NOT_ANNOTATED_CDS"/>
    <property type="molecule type" value="Genomic_DNA"/>
</dbReference>
<dbReference type="InterPro" id="IPR021786">
    <property type="entry name" value="Cdc5p/Cef1_C"/>
</dbReference>
<keyword evidence="4" id="KW-0747">Spliceosome</keyword>
<feature type="domain" description="HTH myb-type" evidence="11">
    <location>
        <begin position="16"/>
        <end position="61"/>
    </location>
</feature>
<comment type="subcellular location">
    <subcellularLocation>
        <location evidence="1">Nucleus</location>
    </subcellularLocation>
</comment>
<dbReference type="InterPro" id="IPR047240">
    <property type="entry name" value="SANT_CDC5L_II"/>
</dbReference>
<dbReference type="InterPro" id="IPR009057">
    <property type="entry name" value="Homeodomain-like_sf"/>
</dbReference>